<keyword evidence="7" id="KW-0902">Two-component regulatory system</keyword>
<dbReference type="PANTHER" id="PTHR48111:SF40">
    <property type="entry name" value="PHOSPHATE REGULON TRANSCRIPTIONAL REGULATORY PROTEIN PHOB"/>
    <property type="match status" value="1"/>
</dbReference>
<dbReference type="CDD" id="cd00383">
    <property type="entry name" value="trans_reg_C"/>
    <property type="match status" value="1"/>
</dbReference>
<evidence type="ECO:0000256" key="2">
    <source>
        <dbReference type="ARBA" id="ARBA00013332"/>
    </source>
</evidence>
<keyword evidence="5 13" id="KW-0597">Phosphoprotein</keyword>
<evidence type="ECO:0000256" key="12">
    <source>
        <dbReference type="ARBA" id="ARBA00024735"/>
    </source>
</evidence>
<dbReference type="FunFam" id="3.40.50.2300:FF:000001">
    <property type="entry name" value="DNA-binding response regulator PhoB"/>
    <property type="match status" value="1"/>
</dbReference>
<evidence type="ECO:0000256" key="8">
    <source>
        <dbReference type="ARBA" id="ARBA00023015"/>
    </source>
</evidence>
<evidence type="ECO:0000256" key="3">
    <source>
        <dbReference type="ARBA" id="ARBA00022448"/>
    </source>
</evidence>
<dbReference type="AlphaFoldDB" id="A0A0T9NX51"/>
<organism evidence="17 18">
    <name type="scientific">Yersinia thracica</name>
    <dbReference type="NCBI Taxonomy" id="2890319"/>
    <lineage>
        <taxon>Bacteria</taxon>
        <taxon>Pseudomonadati</taxon>
        <taxon>Pseudomonadota</taxon>
        <taxon>Gammaproteobacteria</taxon>
        <taxon>Enterobacterales</taxon>
        <taxon>Yersiniaceae</taxon>
        <taxon>Yersinia</taxon>
    </lineage>
</organism>
<keyword evidence="6" id="KW-0592">Phosphate transport</keyword>
<evidence type="ECO:0000256" key="1">
    <source>
        <dbReference type="ARBA" id="ARBA00004496"/>
    </source>
</evidence>
<dbReference type="InterPro" id="IPR001789">
    <property type="entry name" value="Sig_transdc_resp-reg_receiver"/>
</dbReference>
<evidence type="ECO:0000313" key="17">
    <source>
        <dbReference type="EMBL" id="CNH34829.1"/>
    </source>
</evidence>
<dbReference type="CDD" id="cd17618">
    <property type="entry name" value="REC_OmpR_PhoB"/>
    <property type="match status" value="1"/>
</dbReference>
<feature type="domain" description="OmpR/PhoB-type" evidence="16">
    <location>
        <begin position="188"/>
        <end position="286"/>
    </location>
</feature>
<evidence type="ECO:0000256" key="10">
    <source>
        <dbReference type="ARBA" id="ARBA00023159"/>
    </source>
</evidence>
<evidence type="ECO:0000256" key="9">
    <source>
        <dbReference type="ARBA" id="ARBA00023125"/>
    </source>
</evidence>
<dbReference type="NCBIfam" id="TIGR02154">
    <property type="entry name" value="PhoB"/>
    <property type="match status" value="1"/>
</dbReference>
<dbReference type="GO" id="GO:0000156">
    <property type="term" value="F:phosphorelay response regulator activity"/>
    <property type="evidence" value="ECO:0007669"/>
    <property type="project" value="InterPro"/>
</dbReference>
<dbReference type="InterPro" id="IPR001867">
    <property type="entry name" value="OmpR/PhoB-type_DNA-bd"/>
</dbReference>
<dbReference type="SUPFAM" id="SSF52172">
    <property type="entry name" value="CheY-like"/>
    <property type="match status" value="1"/>
</dbReference>
<accession>A0A0T9NX51</accession>
<dbReference type="SUPFAM" id="SSF46894">
    <property type="entry name" value="C-terminal effector domain of the bipartite response regulators"/>
    <property type="match status" value="1"/>
</dbReference>
<proteinExistence type="predicted"/>
<evidence type="ECO:0000256" key="5">
    <source>
        <dbReference type="ARBA" id="ARBA00022553"/>
    </source>
</evidence>
<keyword evidence="11" id="KW-0804">Transcription</keyword>
<dbReference type="FunFam" id="1.10.10.10:FF:000011">
    <property type="entry name" value="Phosphate regulon transcriptional regulator PhoB"/>
    <property type="match status" value="1"/>
</dbReference>
<dbReference type="Pfam" id="PF00072">
    <property type="entry name" value="Response_reg"/>
    <property type="match status" value="1"/>
</dbReference>
<sequence length="288" mass="33522">MKSPRRFANLSAAFCNYHKIYHYAYCLQERDVFHKNVTKLTHNDFRNQIVTTNLLAGLMMARRILVVEDEAPIREMVCFVLEQNGYQPLEAEDYDSAVTRLSEPYPDLVLLDWMLPGGSGIQFIKHMKREALTRDIPVMMLTARGEEEDRVRGLEVGADDYITKPFSPKELVARIKAVMRRISPMAVEEVIEMQGLSLDPSSHRVMANEQALDMGPTEFKLLHFFMTHPERVYSREQLLNYVWGTNVYVEDRTVDVHIRRLRKALETDGHDRMVQTVRGTGYRFSTRY</sequence>
<keyword evidence="18" id="KW-1185">Reference proteome</keyword>
<dbReference type="PROSITE" id="PS51755">
    <property type="entry name" value="OMPR_PHOB"/>
    <property type="match status" value="1"/>
</dbReference>
<evidence type="ECO:0000259" key="16">
    <source>
        <dbReference type="PROSITE" id="PS51755"/>
    </source>
</evidence>
<dbReference type="PANTHER" id="PTHR48111">
    <property type="entry name" value="REGULATOR OF RPOS"/>
    <property type="match status" value="1"/>
</dbReference>
<evidence type="ECO:0000256" key="6">
    <source>
        <dbReference type="ARBA" id="ARBA00022592"/>
    </source>
</evidence>
<dbReference type="EMBL" id="CQAW01000004">
    <property type="protein sequence ID" value="CNH34829.1"/>
    <property type="molecule type" value="Genomic_DNA"/>
</dbReference>
<gene>
    <name evidence="17" type="primary">phoB</name>
    <name evidence="17" type="ORF">ERS008472_01210</name>
</gene>
<evidence type="ECO:0000259" key="15">
    <source>
        <dbReference type="PROSITE" id="PS50110"/>
    </source>
</evidence>
<dbReference type="InterPro" id="IPR016032">
    <property type="entry name" value="Sig_transdc_resp-reg_C-effctor"/>
</dbReference>
<comment type="function">
    <text evidence="12">This protein is a positive regulator for the phosphate regulon. Transcription of this operon is positively regulated by PhoB and PhoR when phosphate is limited.</text>
</comment>
<evidence type="ECO:0000256" key="7">
    <source>
        <dbReference type="ARBA" id="ARBA00023012"/>
    </source>
</evidence>
<dbReference type="Gene3D" id="1.10.10.10">
    <property type="entry name" value="Winged helix-like DNA-binding domain superfamily/Winged helix DNA-binding domain"/>
    <property type="match status" value="1"/>
</dbReference>
<dbReference type="Proteomes" id="UP000041882">
    <property type="component" value="Unassembled WGS sequence"/>
</dbReference>
<feature type="domain" description="Response regulatory" evidence="15">
    <location>
        <begin position="63"/>
        <end position="179"/>
    </location>
</feature>
<dbReference type="GO" id="GO:0006817">
    <property type="term" value="P:phosphate ion transport"/>
    <property type="evidence" value="ECO:0007669"/>
    <property type="project" value="UniProtKB-KW"/>
</dbReference>
<evidence type="ECO:0000256" key="14">
    <source>
        <dbReference type="PROSITE-ProRule" id="PRU01091"/>
    </source>
</evidence>
<dbReference type="Gene3D" id="3.40.50.2300">
    <property type="match status" value="1"/>
</dbReference>
<dbReference type="InterPro" id="IPR036388">
    <property type="entry name" value="WH-like_DNA-bd_sf"/>
</dbReference>
<protein>
    <recommendedName>
        <fullName evidence="2">Phosphate regulon transcriptional regulatory protein PhoB</fullName>
    </recommendedName>
</protein>
<dbReference type="GO" id="GO:0000976">
    <property type="term" value="F:transcription cis-regulatory region binding"/>
    <property type="evidence" value="ECO:0007669"/>
    <property type="project" value="TreeGrafter"/>
</dbReference>
<evidence type="ECO:0000256" key="11">
    <source>
        <dbReference type="ARBA" id="ARBA00023163"/>
    </source>
</evidence>
<dbReference type="PROSITE" id="PS50110">
    <property type="entry name" value="RESPONSE_REGULATORY"/>
    <property type="match status" value="1"/>
</dbReference>
<comment type="subcellular location">
    <subcellularLocation>
        <location evidence="1">Cytoplasm</location>
    </subcellularLocation>
</comment>
<dbReference type="Gene3D" id="6.10.250.690">
    <property type="match status" value="1"/>
</dbReference>
<dbReference type="Pfam" id="PF00486">
    <property type="entry name" value="Trans_reg_C"/>
    <property type="match status" value="1"/>
</dbReference>
<dbReference type="SMART" id="SM00862">
    <property type="entry name" value="Trans_reg_C"/>
    <property type="match status" value="1"/>
</dbReference>
<feature type="modified residue" description="4-aspartylphosphate" evidence="13">
    <location>
        <position position="112"/>
    </location>
</feature>
<dbReference type="GO" id="GO:0032993">
    <property type="term" value="C:protein-DNA complex"/>
    <property type="evidence" value="ECO:0007669"/>
    <property type="project" value="TreeGrafter"/>
</dbReference>
<keyword evidence="10" id="KW-0010">Activator</keyword>
<evidence type="ECO:0000256" key="13">
    <source>
        <dbReference type="PROSITE-ProRule" id="PRU00169"/>
    </source>
</evidence>
<reference evidence="18" key="1">
    <citation type="submission" date="2015-03" db="EMBL/GenBank/DDBJ databases">
        <authorList>
            <consortium name="Pathogen Informatics"/>
            <person name="Murphy D."/>
        </authorList>
    </citation>
    <scope>NUCLEOTIDE SEQUENCE [LARGE SCALE GENOMIC DNA]</scope>
    <source>
        <strain evidence="18">IP6945</strain>
    </source>
</reference>
<keyword evidence="9 14" id="KW-0238">DNA-binding</keyword>
<keyword evidence="8" id="KW-0805">Transcription regulation</keyword>
<keyword evidence="4" id="KW-0963">Cytoplasm</keyword>
<dbReference type="GO" id="GO:0005829">
    <property type="term" value="C:cytosol"/>
    <property type="evidence" value="ECO:0007669"/>
    <property type="project" value="TreeGrafter"/>
</dbReference>
<feature type="DNA-binding region" description="OmpR/PhoB-type" evidence="14">
    <location>
        <begin position="188"/>
        <end position="286"/>
    </location>
</feature>
<dbReference type="InterPro" id="IPR011006">
    <property type="entry name" value="CheY-like_superfamily"/>
</dbReference>
<dbReference type="NCBIfam" id="NF007546">
    <property type="entry name" value="PRK10161.1"/>
    <property type="match status" value="1"/>
</dbReference>
<name>A0A0T9NX51_9GAMM</name>
<dbReference type="InterPro" id="IPR011879">
    <property type="entry name" value="Sig_transdc_resp-reg_PhoB"/>
</dbReference>
<keyword evidence="3" id="KW-0813">Transport</keyword>
<dbReference type="InterPro" id="IPR039420">
    <property type="entry name" value="WalR-like"/>
</dbReference>
<evidence type="ECO:0000313" key="18">
    <source>
        <dbReference type="Proteomes" id="UP000041882"/>
    </source>
</evidence>
<dbReference type="GO" id="GO:0006355">
    <property type="term" value="P:regulation of DNA-templated transcription"/>
    <property type="evidence" value="ECO:0007669"/>
    <property type="project" value="InterPro"/>
</dbReference>
<evidence type="ECO:0000256" key="4">
    <source>
        <dbReference type="ARBA" id="ARBA00022490"/>
    </source>
</evidence>
<dbReference type="SMART" id="SM00448">
    <property type="entry name" value="REC"/>
    <property type="match status" value="1"/>
</dbReference>